<keyword evidence="1" id="KW-0732">Signal</keyword>
<sequence length="416" mass="44323">MSSLPLRPPARASVVILTALAATLARPAPASACGGMVFPEHEQRVGGMSDQELAVVFGADKTILVASARYEAVDAPEFAFVLPLASAPAEVLDGDPSLFLALEHHSAPRIGIFQESDDRLGFCGSSDKAGGSNSLGDGMGGGGDVMVIDRGETATYEYVVIGGDTGTAIADWLSDAGYPLPADYAAALEPYVADDWYFFAARVKPAADSGVLAPIELHLPPATPETFEIPLALATHSMKPDAALRLTTYFLAGGPVLTANYSAQAVDADELVALSESETNYDELEDAVLASDPDGTWVIDYANDIHLDDLRYAYEDGLAWGRIDPDEGDPAYLDDLAARIGADALHLTRLRTELKKDQVRDLTLRAASGPPVYNFHSVEYDPDAGQGCAVDRSGRLPQLLLLVPVLAWIRRRPRRA</sequence>
<proteinExistence type="predicted"/>
<dbReference type="EMBL" id="JAIRAU010000031">
    <property type="protein sequence ID" value="MBZ5712486.1"/>
    <property type="molecule type" value="Genomic_DNA"/>
</dbReference>
<dbReference type="Proteomes" id="UP001139031">
    <property type="component" value="Unassembled WGS sequence"/>
</dbReference>
<comment type="caution">
    <text evidence="2">The sequence shown here is derived from an EMBL/GenBank/DDBJ whole genome shotgun (WGS) entry which is preliminary data.</text>
</comment>
<evidence type="ECO:0000256" key="1">
    <source>
        <dbReference type="SAM" id="SignalP"/>
    </source>
</evidence>
<feature type="signal peptide" evidence="1">
    <location>
        <begin position="1"/>
        <end position="32"/>
    </location>
</feature>
<keyword evidence="3" id="KW-1185">Reference proteome</keyword>
<reference evidence="2" key="1">
    <citation type="submission" date="2021-08" db="EMBL/GenBank/DDBJ databases">
        <authorList>
            <person name="Stevens D.C."/>
        </authorList>
    </citation>
    <scope>NUCLEOTIDE SEQUENCE</scope>
    <source>
        <strain evidence="2">DSM 53165</strain>
    </source>
</reference>
<organism evidence="2 3">
    <name type="scientific">Nannocystis pusilla</name>
    <dbReference type="NCBI Taxonomy" id="889268"/>
    <lineage>
        <taxon>Bacteria</taxon>
        <taxon>Pseudomonadati</taxon>
        <taxon>Myxococcota</taxon>
        <taxon>Polyangia</taxon>
        <taxon>Nannocystales</taxon>
        <taxon>Nannocystaceae</taxon>
        <taxon>Nannocystis</taxon>
    </lineage>
</organism>
<dbReference type="RefSeq" id="WP_224194242.1">
    <property type="nucleotide sequence ID" value="NZ_JAIRAU010000031.1"/>
</dbReference>
<accession>A0ABS7TWS6</accession>
<feature type="chain" id="PRO_5046386960" evidence="1">
    <location>
        <begin position="33"/>
        <end position="416"/>
    </location>
</feature>
<protein>
    <submittedName>
        <fullName evidence="2">DUF2330 domain-containing protein</fullName>
    </submittedName>
</protein>
<gene>
    <name evidence="2" type="ORF">K7C98_24860</name>
</gene>
<name>A0ABS7TWS6_9BACT</name>
<dbReference type="Pfam" id="PF10092">
    <property type="entry name" value="DUF2330"/>
    <property type="match status" value="1"/>
</dbReference>
<dbReference type="InterPro" id="IPR019283">
    <property type="entry name" value="DUF2330"/>
</dbReference>
<evidence type="ECO:0000313" key="2">
    <source>
        <dbReference type="EMBL" id="MBZ5712486.1"/>
    </source>
</evidence>
<evidence type="ECO:0000313" key="3">
    <source>
        <dbReference type="Proteomes" id="UP001139031"/>
    </source>
</evidence>